<dbReference type="Gene3D" id="3.40.190.290">
    <property type="match status" value="1"/>
</dbReference>
<evidence type="ECO:0000313" key="6">
    <source>
        <dbReference type="EMBL" id="THJ32846.1"/>
    </source>
</evidence>
<dbReference type="FunFam" id="1.10.10.10:FF:000001">
    <property type="entry name" value="LysR family transcriptional regulator"/>
    <property type="match status" value="1"/>
</dbReference>
<dbReference type="SUPFAM" id="SSF46785">
    <property type="entry name" value="Winged helix' DNA-binding domain"/>
    <property type="match status" value="1"/>
</dbReference>
<dbReference type="Pfam" id="PF00126">
    <property type="entry name" value="HTH_1"/>
    <property type="match status" value="1"/>
</dbReference>
<evidence type="ECO:0000259" key="5">
    <source>
        <dbReference type="PROSITE" id="PS50931"/>
    </source>
</evidence>
<dbReference type="RefSeq" id="WP_136406756.1">
    <property type="nucleotide sequence ID" value="NZ_JARXRQ010000006.1"/>
</dbReference>
<evidence type="ECO:0000313" key="7">
    <source>
        <dbReference type="Proteomes" id="UP000306236"/>
    </source>
</evidence>
<dbReference type="GO" id="GO:0003677">
    <property type="term" value="F:DNA binding"/>
    <property type="evidence" value="ECO:0007669"/>
    <property type="project" value="UniProtKB-KW"/>
</dbReference>
<evidence type="ECO:0000256" key="4">
    <source>
        <dbReference type="ARBA" id="ARBA00023163"/>
    </source>
</evidence>
<dbReference type="SUPFAM" id="SSF53850">
    <property type="entry name" value="Periplasmic binding protein-like II"/>
    <property type="match status" value="1"/>
</dbReference>
<evidence type="ECO:0000256" key="1">
    <source>
        <dbReference type="ARBA" id="ARBA00009437"/>
    </source>
</evidence>
<dbReference type="InterPro" id="IPR050950">
    <property type="entry name" value="HTH-type_LysR_regulators"/>
</dbReference>
<dbReference type="OrthoDB" id="9785974at2"/>
<dbReference type="InterPro" id="IPR000847">
    <property type="entry name" value="LysR_HTH_N"/>
</dbReference>
<dbReference type="PANTHER" id="PTHR30419">
    <property type="entry name" value="HTH-TYPE TRANSCRIPTIONAL REGULATOR YBHD"/>
    <property type="match status" value="1"/>
</dbReference>
<keyword evidence="2" id="KW-0805">Transcription regulation</keyword>
<keyword evidence="4" id="KW-0804">Transcription</keyword>
<gene>
    <name evidence="6" type="ORF">E8K88_11230</name>
</gene>
<comment type="caution">
    <text evidence="6">The sequence shown here is derived from an EMBL/GenBank/DDBJ whole genome shotgun (WGS) entry which is preliminary data.</text>
</comment>
<dbReference type="Pfam" id="PF03466">
    <property type="entry name" value="LysR_substrate"/>
    <property type="match status" value="2"/>
</dbReference>
<keyword evidence="3" id="KW-0238">DNA-binding</keyword>
<reference evidence="6 7" key="1">
    <citation type="submission" date="2019-04" db="EMBL/GenBank/DDBJ databases">
        <title>Lampropedia sp YIM MLB12 draf genome.</title>
        <authorList>
            <person name="Wang Y.-X."/>
        </authorList>
    </citation>
    <scope>NUCLEOTIDE SEQUENCE [LARGE SCALE GENOMIC DNA]</scope>
    <source>
        <strain evidence="6 7">YIM MLB12</strain>
    </source>
</reference>
<name>A0A4S5BSU2_9BURK</name>
<accession>A0A4S5BSU2</accession>
<dbReference type="PANTHER" id="PTHR30419:SF2">
    <property type="entry name" value="LYSR FAMILY TRANSCRIPTIONAL REGULATOR"/>
    <property type="match status" value="1"/>
</dbReference>
<keyword evidence="7" id="KW-1185">Reference proteome</keyword>
<evidence type="ECO:0000256" key="3">
    <source>
        <dbReference type="ARBA" id="ARBA00023125"/>
    </source>
</evidence>
<sequence length="353" mass="38877">MQESYRLSRHLSLTTLELFVAVCETGSIAQAAEREFIAPSAVSKRLSDLESEVGIVLLERHSRGVKPTPAGESFLQHARSILHDITRMHTDLQEYAEGVRGHVRLHASLSTIVQFLPEDLGLFAQRQPAIKIDLQEHISNDTQQAVQEGAVELGICYTPGTKPTALQSRPYHRDRLVAVMPSHHPLAVALGARHDSSSASARASSLNHNGSEDDYSVSFAELLDCDFVGLHSHSSIGLLMRQAAASVGKHLRQRIQVSGLDTMCRMIDNGFGIGVMPDRAFALLQPLGHLMCVPLSDAWAWRQSWIVARDFATLPNATQLLVAHLEEQAQLRSRTRAPNAQLRNGWYASSSPH</sequence>
<dbReference type="EMBL" id="SSWX01000013">
    <property type="protein sequence ID" value="THJ32846.1"/>
    <property type="molecule type" value="Genomic_DNA"/>
</dbReference>
<dbReference type="PROSITE" id="PS50931">
    <property type="entry name" value="HTH_LYSR"/>
    <property type="match status" value="1"/>
</dbReference>
<dbReference type="InterPro" id="IPR036388">
    <property type="entry name" value="WH-like_DNA-bd_sf"/>
</dbReference>
<dbReference type="Proteomes" id="UP000306236">
    <property type="component" value="Unassembled WGS sequence"/>
</dbReference>
<dbReference type="Gene3D" id="1.10.10.10">
    <property type="entry name" value="Winged helix-like DNA-binding domain superfamily/Winged helix DNA-binding domain"/>
    <property type="match status" value="1"/>
</dbReference>
<feature type="domain" description="HTH lysR-type" evidence="5">
    <location>
        <begin position="11"/>
        <end position="68"/>
    </location>
</feature>
<organism evidence="6 7">
    <name type="scientific">Lampropedia aestuarii</name>
    <dbReference type="NCBI Taxonomy" id="2562762"/>
    <lineage>
        <taxon>Bacteria</taxon>
        <taxon>Pseudomonadati</taxon>
        <taxon>Pseudomonadota</taxon>
        <taxon>Betaproteobacteria</taxon>
        <taxon>Burkholderiales</taxon>
        <taxon>Comamonadaceae</taxon>
        <taxon>Lampropedia</taxon>
    </lineage>
</organism>
<evidence type="ECO:0000256" key="2">
    <source>
        <dbReference type="ARBA" id="ARBA00023015"/>
    </source>
</evidence>
<dbReference type="AlphaFoldDB" id="A0A4S5BSU2"/>
<comment type="similarity">
    <text evidence="1">Belongs to the LysR transcriptional regulatory family.</text>
</comment>
<proteinExistence type="inferred from homology"/>
<dbReference type="GO" id="GO:0005829">
    <property type="term" value="C:cytosol"/>
    <property type="evidence" value="ECO:0007669"/>
    <property type="project" value="TreeGrafter"/>
</dbReference>
<dbReference type="CDD" id="cd08421">
    <property type="entry name" value="PBP2_LTTR_like_1"/>
    <property type="match status" value="1"/>
</dbReference>
<protein>
    <submittedName>
        <fullName evidence="6">LysR family transcriptional regulator</fullName>
    </submittedName>
</protein>
<dbReference type="InterPro" id="IPR005119">
    <property type="entry name" value="LysR_subst-bd"/>
</dbReference>
<dbReference type="InterPro" id="IPR036390">
    <property type="entry name" value="WH_DNA-bd_sf"/>
</dbReference>
<dbReference type="GO" id="GO:0003700">
    <property type="term" value="F:DNA-binding transcription factor activity"/>
    <property type="evidence" value="ECO:0007669"/>
    <property type="project" value="InterPro"/>
</dbReference>